<dbReference type="Pfam" id="PF25023">
    <property type="entry name" value="TEN_YD-shell"/>
    <property type="match status" value="1"/>
</dbReference>
<reference evidence="4 5" key="1">
    <citation type="submission" date="2020-08" db="EMBL/GenBank/DDBJ databases">
        <title>Functional genomics of gut bacteria from endangered species of beetles.</title>
        <authorList>
            <person name="Carlos-Shanley C."/>
        </authorList>
    </citation>
    <scope>NUCLEOTIDE SEQUENCE [LARGE SCALE GENOMIC DNA]</scope>
    <source>
        <strain evidence="4 5">S00198</strain>
    </source>
</reference>
<evidence type="ECO:0000313" key="4">
    <source>
        <dbReference type="EMBL" id="MBB6563437.1"/>
    </source>
</evidence>
<dbReference type="SUPFAM" id="SSF69322">
    <property type="entry name" value="Tricorn protease domain 2"/>
    <property type="match status" value="1"/>
</dbReference>
<gene>
    <name evidence="4" type="ORF">HNP48_006157</name>
</gene>
<dbReference type="InterPro" id="IPR022385">
    <property type="entry name" value="Rhs_assc_core"/>
</dbReference>
<keyword evidence="5" id="KW-1185">Reference proteome</keyword>
<dbReference type="Proteomes" id="UP000575083">
    <property type="component" value="Unassembled WGS sequence"/>
</dbReference>
<evidence type="ECO:0000256" key="1">
    <source>
        <dbReference type="ARBA" id="ARBA00022737"/>
    </source>
</evidence>
<feature type="compositionally biased region" description="Polar residues" evidence="2">
    <location>
        <begin position="681"/>
        <end position="699"/>
    </location>
</feature>
<dbReference type="NCBIfam" id="TIGR01643">
    <property type="entry name" value="YD_repeat_2x"/>
    <property type="match status" value="5"/>
</dbReference>
<dbReference type="InterPro" id="IPR056823">
    <property type="entry name" value="TEN-like_YD-shell"/>
</dbReference>
<dbReference type="Pfam" id="PF05593">
    <property type="entry name" value="RHS_repeat"/>
    <property type="match status" value="1"/>
</dbReference>
<dbReference type="EMBL" id="JACHLK010000019">
    <property type="protein sequence ID" value="MBB6563437.1"/>
    <property type="molecule type" value="Genomic_DNA"/>
</dbReference>
<dbReference type="InterPro" id="IPR050708">
    <property type="entry name" value="T6SS_VgrG/RHS"/>
</dbReference>
<dbReference type="InterPro" id="IPR006530">
    <property type="entry name" value="YD"/>
</dbReference>
<accession>A0A7X0PKX0</accession>
<feature type="region of interest" description="Disordered" evidence="2">
    <location>
        <begin position="996"/>
        <end position="1025"/>
    </location>
</feature>
<dbReference type="InterPro" id="IPR031325">
    <property type="entry name" value="RHS_repeat"/>
</dbReference>
<dbReference type="NCBIfam" id="TIGR03696">
    <property type="entry name" value="Rhs_assc_core"/>
    <property type="match status" value="1"/>
</dbReference>
<proteinExistence type="predicted"/>
<organism evidence="4 5">
    <name type="scientific">Acidovorax soli</name>
    <dbReference type="NCBI Taxonomy" id="592050"/>
    <lineage>
        <taxon>Bacteria</taxon>
        <taxon>Pseudomonadati</taxon>
        <taxon>Pseudomonadota</taxon>
        <taxon>Betaproteobacteria</taxon>
        <taxon>Burkholderiales</taxon>
        <taxon>Comamonadaceae</taxon>
        <taxon>Acidovorax</taxon>
    </lineage>
</organism>
<evidence type="ECO:0000256" key="2">
    <source>
        <dbReference type="SAM" id="MobiDB-lite"/>
    </source>
</evidence>
<sequence length="1372" mass="149591">MPLEFKRVYRSLRARDERFWNNGDYINHNKSYLGSGWVHNHDIQLSYTTAEGDPASGERFEQVRIQTEDGSFHYFDRINSGAYLARQKLQQLTAQEDGYVFDDRQNERTYYFSKKGVLLRQVFRNGWYLEYFYELDLLRNKERLIMVANSFGQKIHLSYFSSNLVSVTGSDGRKVEFEYGENGLTTVRQADASTRRYIYGDGGAPRLLSGVMDENGVRYSSFSYDGDGWATATELANGVNRHEIVLTTRSGATVESRVKDPLGTVRVFNHFALNNDLKYYGADLPLAYEKSRPRRRTIFNSLGLDEIVTDLADVQDRTEWDTVRQLPIKHTEGYGYPEARTTSTVWSTQWRSPETVTEPGRVTRYTYDGSGNPLSQSVTDAATGTVRTTEWTYHPSKLVATQTESNGGVTSYAYDAEGNLTQTTNALGHLDTYTYDGAGRVLTHTAPNGLLTTYTYDPRGRIRTSNQGGQVTTLAYRPSGQVLTATLPHGHTITYSYDAAQRLTGWADNRGNSGSYVLDNMGNRLSEEVVNSQGQLAWKLSRSINNINRLASLTTGAGNAPTNYAYDRSGRLQTSTQAVNGSTIQNDYWRDALARVNYVGDQPNSWSQLVYNGLDAVTGVIDYNKVTTTYTRDALGNATSESSPDSGSKSTQYDALGLPASITNALGQATTITRDLLGRPTSITHSGGTTTLRYDQSPTSKGYLSEIEDASGTTTYQRDVHGRVVSQTQKLINNDTRTLAYSYHPTTGLLSSTTYPGGQVLQNVYDTTGQLTGLTWAGQPLVSGITWSPLGQPTGWSWSLPGGAAAIPASRSYNTAGQLTNTEFSSYTYDAAGRITSLTQSLMQPASTDAQANTVTQAPATWTVTYNRAGRITGFTKQVAAGNAANTVTYTYDANGNRTTSSQQRAGTTTNRTYTLTANRQTGFSQTQTGASTSNTSVSYQYNAAGDLLNDGLRTFQYDSQERLEKVTTGTGADAPSTQYAHNALGQRVFKTEPLFASGGSGSTTSGKNLNNLLADPEDQEEAEKEQDKGFIQTAYEFFTRLWSPGSSDAQKLGFAYVYGQDGTLLGEYGMGGSASSGTTQYIYLPTANGPMPIAAIVNGVAYAVHSDHLNTPRKLTQPDGQVAWQWAYSAFGDEQPTLGSKRFTDATTNPTTGATTIPEVTFNLRYPGQYYDKESGLHYNYFRSYSAERGRYTQADPIGLEGGFNRFGYVDANALNLIDPDGLVRLNPQALMTLEGGGGGAVLPPPQLPSRSGRSDIQSPPGSALVCRGGQCTADLFANGSGVSRSADGTLSGVSTQCRPGATVEELAARFKNNQVGVTTVDSIRAAGGRITLDGTPYNPNHATVDGLTARQLELLFTPVVKNPVPKDQRK</sequence>
<evidence type="ECO:0000259" key="3">
    <source>
        <dbReference type="Pfam" id="PF25023"/>
    </source>
</evidence>
<dbReference type="PANTHER" id="PTHR32305:SF15">
    <property type="entry name" value="PROTEIN RHSA-RELATED"/>
    <property type="match status" value="1"/>
</dbReference>
<feature type="domain" description="Teneurin-like YD-shell" evidence="3">
    <location>
        <begin position="366"/>
        <end position="541"/>
    </location>
</feature>
<dbReference type="Gene3D" id="2.180.10.10">
    <property type="entry name" value="RHS repeat-associated core"/>
    <property type="match status" value="2"/>
</dbReference>
<protein>
    <submittedName>
        <fullName evidence="4">RHS repeat-associated protein</fullName>
    </submittedName>
</protein>
<feature type="region of interest" description="Disordered" evidence="2">
    <location>
        <begin position="678"/>
        <end position="699"/>
    </location>
</feature>
<feature type="compositionally biased region" description="Acidic residues" evidence="2">
    <location>
        <begin position="1016"/>
        <end position="1025"/>
    </location>
</feature>
<dbReference type="PANTHER" id="PTHR32305">
    <property type="match status" value="1"/>
</dbReference>
<comment type="caution">
    <text evidence="4">The sequence shown here is derived from an EMBL/GenBank/DDBJ whole genome shotgun (WGS) entry which is preliminary data.</text>
</comment>
<keyword evidence="1" id="KW-0677">Repeat</keyword>
<name>A0A7X0PKX0_9BURK</name>
<dbReference type="PRINTS" id="PR00394">
    <property type="entry name" value="RHSPROTEIN"/>
</dbReference>
<evidence type="ECO:0000313" key="5">
    <source>
        <dbReference type="Proteomes" id="UP000575083"/>
    </source>
</evidence>